<reference evidence="1" key="2">
    <citation type="submission" date="2020-07" db="EMBL/GenBank/DDBJ databases">
        <authorList>
            <person name="Vera ALvarez R."/>
            <person name="Arias-Moreno D.M."/>
            <person name="Jimenez-Jacinto V."/>
            <person name="Jimenez-Bremont J.F."/>
            <person name="Swaminathan K."/>
            <person name="Moose S.P."/>
            <person name="Guerrero-Gonzalez M.L."/>
            <person name="Marino-Ramirez L."/>
            <person name="Landsman D."/>
            <person name="Rodriguez-Kessler M."/>
            <person name="Delgado-Sanchez P."/>
        </authorList>
    </citation>
    <scope>NUCLEOTIDE SEQUENCE</scope>
    <source>
        <tissue evidence="1">Cladode</tissue>
    </source>
</reference>
<sequence length="118" mass="12539">MNSSQCLGNTSSNLSDGGQSFSFSISGQKFAYLLPSVYPLKNWRALISTSQLARQSIALMFESTFSQSARHITIGSQLKPAVCCNASLTITGSPLAQCSLNLVIAPSLSASLDVGQYR</sequence>
<accession>A0A7C9DRP5</accession>
<protein>
    <submittedName>
        <fullName evidence="1">Uncharacterized protein</fullName>
    </submittedName>
</protein>
<evidence type="ECO:0000313" key="1">
    <source>
        <dbReference type="EMBL" id="MBA4649861.1"/>
    </source>
</evidence>
<reference evidence="1" key="1">
    <citation type="journal article" date="2013" name="J. Plant Res.">
        <title>Effect of fungi and light on seed germination of three Opuntia species from semiarid lands of central Mexico.</title>
        <authorList>
            <person name="Delgado-Sanchez P."/>
            <person name="Jimenez-Bremont J.F."/>
            <person name="Guerrero-Gonzalez Mde L."/>
            <person name="Flores J."/>
        </authorList>
    </citation>
    <scope>NUCLEOTIDE SEQUENCE</scope>
    <source>
        <tissue evidence="1">Cladode</tissue>
    </source>
</reference>
<dbReference type="AlphaFoldDB" id="A0A7C9DRP5"/>
<organism evidence="1">
    <name type="scientific">Opuntia streptacantha</name>
    <name type="common">Prickly pear cactus</name>
    <name type="synonym">Opuntia cardona</name>
    <dbReference type="NCBI Taxonomy" id="393608"/>
    <lineage>
        <taxon>Eukaryota</taxon>
        <taxon>Viridiplantae</taxon>
        <taxon>Streptophyta</taxon>
        <taxon>Embryophyta</taxon>
        <taxon>Tracheophyta</taxon>
        <taxon>Spermatophyta</taxon>
        <taxon>Magnoliopsida</taxon>
        <taxon>eudicotyledons</taxon>
        <taxon>Gunneridae</taxon>
        <taxon>Pentapetalae</taxon>
        <taxon>Caryophyllales</taxon>
        <taxon>Cactineae</taxon>
        <taxon>Cactaceae</taxon>
        <taxon>Opuntioideae</taxon>
        <taxon>Opuntia</taxon>
    </lineage>
</organism>
<proteinExistence type="predicted"/>
<dbReference type="EMBL" id="GISG01162294">
    <property type="protein sequence ID" value="MBA4649861.1"/>
    <property type="molecule type" value="Transcribed_RNA"/>
</dbReference>
<name>A0A7C9DRP5_OPUST</name>